<name>Q7VPI8_HAEDU</name>
<reference evidence="2" key="1">
    <citation type="submission" date="2003-06" db="EMBL/GenBank/DDBJ databases">
        <title>The complete genome sequence of Haemophilus ducreyi.</title>
        <authorList>
            <person name="Munson R.S. Jr."/>
            <person name="Ray W.C."/>
            <person name="Mahairas G."/>
            <person name="Sabo P."/>
            <person name="Mungur R."/>
            <person name="Johnson L."/>
            <person name="Nguyen D."/>
            <person name="Wang J."/>
            <person name="Forst C."/>
            <person name="Hood L."/>
        </authorList>
    </citation>
    <scope>NUCLEOTIDE SEQUENCE [LARGE SCALE GENOMIC DNA]</scope>
    <source>
        <strain evidence="2">35000HP / ATCC 700724</strain>
    </source>
</reference>
<sequence>MLAISRVLFIVTTLTANKKTKFRAIYKYRLQVTKPFNRQKILQIDTLSFRINQLLGLILDSTGLAKSKVHVEVR</sequence>
<evidence type="ECO:0000313" key="1">
    <source>
        <dbReference type="EMBL" id="AAP95093.1"/>
    </source>
</evidence>
<dbReference type="HOGENOM" id="CLU_2682644_0_0_6"/>
<dbReference type="AlphaFoldDB" id="Q7VPI8"/>
<dbReference type="Proteomes" id="UP000001022">
    <property type="component" value="Chromosome"/>
</dbReference>
<organism evidence="1 2">
    <name type="scientific">Haemophilus ducreyi (strain 35000HP / ATCC 700724)</name>
    <dbReference type="NCBI Taxonomy" id="233412"/>
    <lineage>
        <taxon>Bacteria</taxon>
        <taxon>Pseudomonadati</taxon>
        <taxon>Pseudomonadota</taxon>
        <taxon>Gammaproteobacteria</taxon>
        <taxon>Pasteurellales</taxon>
        <taxon>Pasteurellaceae</taxon>
        <taxon>Haemophilus</taxon>
    </lineage>
</organism>
<accession>Q7VPI8</accession>
<gene>
    <name evidence="1" type="ordered locus">HD_0085</name>
</gene>
<evidence type="ECO:0000313" key="2">
    <source>
        <dbReference type="Proteomes" id="UP000001022"/>
    </source>
</evidence>
<dbReference type="STRING" id="233412.HD_0085"/>
<protein>
    <submittedName>
        <fullName evidence="1">Uncharacterized protein</fullName>
    </submittedName>
</protein>
<keyword evidence="2" id="KW-1185">Reference proteome</keyword>
<dbReference type="EMBL" id="AE017143">
    <property type="protein sequence ID" value="AAP95093.1"/>
    <property type="molecule type" value="Genomic_DNA"/>
</dbReference>
<proteinExistence type="predicted"/>
<dbReference type="KEGG" id="hdu:HD_0085"/>